<evidence type="ECO:0000256" key="5">
    <source>
        <dbReference type="ARBA" id="ARBA00023004"/>
    </source>
</evidence>
<dbReference type="GO" id="GO:0005344">
    <property type="term" value="F:oxygen carrier activity"/>
    <property type="evidence" value="ECO:0007669"/>
    <property type="project" value="UniProtKB-KW"/>
</dbReference>
<dbReference type="OrthoDB" id="436496at2759"/>
<dbReference type="PANTHER" id="PTHR46458">
    <property type="entry name" value="BLR2807 PROTEIN"/>
    <property type="match status" value="1"/>
</dbReference>
<dbReference type="EnsemblMetazoa" id="XM_028663815.1">
    <property type="protein sequence ID" value="XP_028519616.1"/>
    <property type="gene ID" value="LOC114576697"/>
</dbReference>
<evidence type="ECO:0000256" key="4">
    <source>
        <dbReference type="ARBA" id="ARBA00022723"/>
    </source>
</evidence>
<protein>
    <submittedName>
        <fullName evidence="8">Globin-like protein</fullName>
    </submittedName>
</protein>
<organism evidence="8">
    <name type="scientific">Exaiptasia diaphana</name>
    <name type="common">Tropical sea anemone</name>
    <name type="synonym">Aiptasia pulchella</name>
    <dbReference type="NCBI Taxonomy" id="2652724"/>
    <lineage>
        <taxon>Eukaryota</taxon>
        <taxon>Metazoa</taxon>
        <taxon>Cnidaria</taxon>
        <taxon>Anthozoa</taxon>
        <taxon>Hexacorallia</taxon>
        <taxon>Actiniaria</taxon>
        <taxon>Aiptasiidae</taxon>
        <taxon>Exaiptasia</taxon>
    </lineage>
</organism>
<comment type="similarity">
    <text evidence="6">Belongs to the globin family.</text>
</comment>
<evidence type="ECO:0000313" key="8">
    <source>
        <dbReference type="EMBL" id="AUV50089.1"/>
    </source>
</evidence>
<dbReference type="InterPro" id="IPR012292">
    <property type="entry name" value="Globin/Proto"/>
</dbReference>
<dbReference type="InterPro" id="IPR050532">
    <property type="entry name" value="Globin-like_OT"/>
</dbReference>
<dbReference type="Pfam" id="PF00042">
    <property type="entry name" value="Globin"/>
    <property type="match status" value="1"/>
</dbReference>
<dbReference type="PANTHER" id="PTHR46458:SF1">
    <property type="entry name" value="GEO09476P1"/>
    <property type="match status" value="1"/>
</dbReference>
<evidence type="ECO:0000256" key="2">
    <source>
        <dbReference type="ARBA" id="ARBA00022617"/>
    </source>
</evidence>
<evidence type="ECO:0000313" key="9">
    <source>
        <dbReference type="EnsemblMetazoa" id="XP_028519616.1"/>
    </source>
</evidence>
<reference evidence="8" key="1">
    <citation type="submission" date="2017-03" db="EMBL/GenBank/DDBJ databases">
        <title>Evidence for a large expansion and #subfunctionalisation of globin genes in sea anemones.</title>
        <authorList>
            <person name="Smith H.L."/>
            <person name="Pavasovic A."/>
            <person name="Surm J.M."/>
            <person name="Phillips M.J."/>
            <person name="Prentis P.J."/>
        </authorList>
    </citation>
    <scope>NUCLEOTIDE SEQUENCE</scope>
</reference>
<dbReference type="EMBL" id="KY810210">
    <property type="protein sequence ID" value="AUV50089.1"/>
    <property type="molecule type" value="mRNA"/>
</dbReference>
<keyword evidence="10" id="KW-1185">Reference proteome</keyword>
<dbReference type="PROSITE" id="PS01033">
    <property type="entry name" value="GLOBIN"/>
    <property type="match status" value="1"/>
</dbReference>
<dbReference type="InterPro" id="IPR009050">
    <property type="entry name" value="Globin-like_sf"/>
</dbReference>
<dbReference type="GO" id="GO:0046872">
    <property type="term" value="F:metal ion binding"/>
    <property type="evidence" value="ECO:0007669"/>
    <property type="project" value="UniProtKB-KW"/>
</dbReference>
<accession>A0A2K9UYQ6</accession>
<sequence>MPHAASTMPQGTKEKGSALLTEEKKTLLRKTWAIASQPSVQAGNKLFKTLFQIAPSASTYFSSTDIDADDFQRHIQLVMGTLGTAIDNLDDLSVIVPGLQGLGATHDSLGVRIEYFKYVKQALLQTLSQELQDAFTDDCREAWTLAFDVIVGAMISGMSNM</sequence>
<dbReference type="GO" id="GO:0019825">
    <property type="term" value="F:oxygen binding"/>
    <property type="evidence" value="ECO:0007669"/>
    <property type="project" value="InterPro"/>
</dbReference>
<keyword evidence="5" id="KW-0408">Iron</keyword>
<gene>
    <name evidence="8" type="ORF">E.pallida_tadh6000210_2</name>
</gene>
<evidence type="ECO:0000256" key="6">
    <source>
        <dbReference type="RuleBase" id="RU000356"/>
    </source>
</evidence>
<dbReference type="Gene3D" id="1.10.490.10">
    <property type="entry name" value="Globins"/>
    <property type="match status" value="1"/>
</dbReference>
<keyword evidence="2 6" id="KW-0349">Heme</keyword>
<feature type="domain" description="Globin" evidence="7">
    <location>
        <begin position="19"/>
        <end position="159"/>
    </location>
</feature>
<dbReference type="SUPFAM" id="SSF46458">
    <property type="entry name" value="Globin-like"/>
    <property type="match status" value="1"/>
</dbReference>
<keyword evidence="3 6" id="KW-0561">Oxygen transport</keyword>
<dbReference type="Proteomes" id="UP000887567">
    <property type="component" value="Unplaced"/>
</dbReference>
<keyword evidence="1 6" id="KW-0813">Transport</keyword>
<reference evidence="9" key="2">
    <citation type="submission" date="2022-11" db="UniProtKB">
        <authorList>
            <consortium name="EnsemblMetazoa"/>
        </authorList>
    </citation>
    <scope>IDENTIFICATION</scope>
</reference>
<dbReference type="AlphaFoldDB" id="A0A2K9UYQ6"/>
<evidence type="ECO:0000259" key="7">
    <source>
        <dbReference type="PROSITE" id="PS01033"/>
    </source>
</evidence>
<dbReference type="GO" id="GO:0020037">
    <property type="term" value="F:heme binding"/>
    <property type="evidence" value="ECO:0007669"/>
    <property type="project" value="InterPro"/>
</dbReference>
<evidence type="ECO:0000313" key="10">
    <source>
        <dbReference type="Proteomes" id="UP000887567"/>
    </source>
</evidence>
<name>A0A2K9UYQ6_EXADI</name>
<evidence type="ECO:0000256" key="3">
    <source>
        <dbReference type="ARBA" id="ARBA00022621"/>
    </source>
</evidence>
<dbReference type="PRINTS" id="PR00188">
    <property type="entry name" value="PLANTGLOBIN"/>
</dbReference>
<evidence type="ECO:0000256" key="1">
    <source>
        <dbReference type="ARBA" id="ARBA00022448"/>
    </source>
</evidence>
<dbReference type="OMA" id="GPAFNMN"/>
<dbReference type="InterPro" id="IPR000971">
    <property type="entry name" value="Globin"/>
</dbReference>
<keyword evidence="4" id="KW-0479">Metal-binding</keyword>
<proteinExistence type="evidence at transcript level"/>